<dbReference type="Proteomes" id="UP000295705">
    <property type="component" value="Unassembled WGS sequence"/>
</dbReference>
<dbReference type="RefSeq" id="WP_133825883.1">
    <property type="nucleotide sequence ID" value="NZ_BAABHR010000041.1"/>
</dbReference>
<evidence type="ECO:0000313" key="2">
    <source>
        <dbReference type="EMBL" id="TDQ62878.1"/>
    </source>
</evidence>
<feature type="chain" id="PRO_5039034465" description="Copper(I)-binding protein" evidence="1">
    <location>
        <begin position="26"/>
        <end position="181"/>
    </location>
</feature>
<name>A0A4R6VHR9_9PSEU</name>
<gene>
    <name evidence="2" type="ORF">EV188_102535</name>
</gene>
<dbReference type="OrthoDB" id="5188566at2"/>
<feature type="signal peptide" evidence="1">
    <location>
        <begin position="1"/>
        <end position="25"/>
    </location>
</feature>
<accession>A0A4R6VHR9</accession>
<proteinExistence type="predicted"/>
<dbReference type="SUPFAM" id="SSF110087">
    <property type="entry name" value="DR1885-like metal-binding protein"/>
    <property type="match status" value="1"/>
</dbReference>
<keyword evidence="1" id="KW-0732">Signal</keyword>
<dbReference type="Gene3D" id="2.60.40.1890">
    <property type="entry name" value="PCu(A)C copper chaperone"/>
    <property type="match status" value="1"/>
</dbReference>
<comment type="caution">
    <text evidence="2">The sequence shown here is derived from an EMBL/GenBank/DDBJ whole genome shotgun (WGS) entry which is preliminary data.</text>
</comment>
<dbReference type="InterPro" id="IPR036182">
    <property type="entry name" value="PCuAC_sf"/>
</dbReference>
<evidence type="ECO:0000256" key="1">
    <source>
        <dbReference type="SAM" id="SignalP"/>
    </source>
</evidence>
<dbReference type="EMBL" id="SNYO01000002">
    <property type="protein sequence ID" value="TDQ62878.1"/>
    <property type="molecule type" value="Genomic_DNA"/>
</dbReference>
<sequence>MSRRPRGHRPGIVAATLLTAALALAGCSAGAVTQTGTIVSQADGATGQVGPIAVQDVSLEPGPAATAVAGGQVPLRGTIINDGPTTDRLVSVSTPYAQSVRVEGASTIPGGNAVRIVGDEPGPVGPADAALGVGGTMRLTLTGTTQQLRAGPTYEVTFTFERAGAVSIPVIVSAGGLAAEG</sequence>
<dbReference type="Pfam" id="PF04314">
    <property type="entry name" value="PCuAC"/>
    <property type="match status" value="1"/>
</dbReference>
<protein>
    <recommendedName>
        <fullName evidence="4">Copper(I)-binding protein</fullName>
    </recommendedName>
</protein>
<reference evidence="2 3" key="1">
    <citation type="submission" date="2019-03" db="EMBL/GenBank/DDBJ databases">
        <title>Genomic Encyclopedia of Type Strains, Phase IV (KMG-IV): sequencing the most valuable type-strain genomes for metagenomic binning, comparative biology and taxonomic classification.</title>
        <authorList>
            <person name="Goeker M."/>
        </authorList>
    </citation>
    <scope>NUCLEOTIDE SEQUENCE [LARGE SCALE GENOMIC DNA]</scope>
    <source>
        <strain evidence="2 3">DSM 45775</strain>
    </source>
</reference>
<dbReference type="InterPro" id="IPR007410">
    <property type="entry name" value="LpqE-like"/>
</dbReference>
<evidence type="ECO:0000313" key="3">
    <source>
        <dbReference type="Proteomes" id="UP000295705"/>
    </source>
</evidence>
<evidence type="ECO:0008006" key="4">
    <source>
        <dbReference type="Google" id="ProtNLM"/>
    </source>
</evidence>
<dbReference type="PROSITE" id="PS51257">
    <property type="entry name" value="PROKAR_LIPOPROTEIN"/>
    <property type="match status" value="1"/>
</dbReference>
<dbReference type="AlphaFoldDB" id="A0A4R6VHR9"/>
<organism evidence="2 3">
    <name type="scientific">Actinomycetospora succinea</name>
    <dbReference type="NCBI Taxonomy" id="663603"/>
    <lineage>
        <taxon>Bacteria</taxon>
        <taxon>Bacillati</taxon>
        <taxon>Actinomycetota</taxon>
        <taxon>Actinomycetes</taxon>
        <taxon>Pseudonocardiales</taxon>
        <taxon>Pseudonocardiaceae</taxon>
        <taxon>Actinomycetospora</taxon>
    </lineage>
</organism>
<keyword evidence="3" id="KW-1185">Reference proteome</keyword>